<dbReference type="PROSITE" id="PS50234">
    <property type="entry name" value="VWFA"/>
    <property type="match status" value="1"/>
</dbReference>
<reference evidence="2" key="1">
    <citation type="journal article" date="2020" name="Nature">
        <title>Giant virus diversity and host interactions through global metagenomics.</title>
        <authorList>
            <person name="Schulz F."/>
            <person name="Roux S."/>
            <person name="Paez-Espino D."/>
            <person name="Jungbluth S."/>
            <person name="Walsh D.A."/>
            <person name="Denef V.J."/>
            <person name="McMahon K.D."/>
            <person name="Konstantinidis K.T."/>
            <person name="Eloe-Fadrosh E.A."/>
            <person name="Kyrpides N.C."/>
            <person name="Woyke T."/>
        </authorList>
    </citation>
    <scope>NUCLEOTIDE SEQUENCE</scope>
    <source>
        <strain evidence="2">GVMAG-M-3300025880-56</strain>
    </source>
</reference>
<dbReference type="Gene3D" id="3.40.50.410">
    <property type="entry name" value="von Willebrand factor, type A domain"/>
    <property type="match status" value="1"/>
</dbReference>
<proteinExistence type="predicted"/>
<organism evidence="2">
    <name type="scientific">viral metagenome</name>
    <dbReference type="NCBI Taxonomy" id="1070528"/>
    <lineage>
        <taxon>unclassified sequences</taxon>
        <taxon>metagenomes</taxon>
        <taxon>organismal metagenomes</taxon>
    </lineage>
</organism>
<accession>A0A6C0J7Z3</accession>
<name>A0A6C0J7Z3_9ZZZZ</name>
<feature type="domain" description="VWFA" evidence="1">
    <location>
        <begin position="1"/>
        <end position="140"/>
    </location>
</feature>
<dbReference type="InterPro" id="IPR036465">
    <property type="entry name" value="vWFA_dom_sf"/>
</dbReference>
<dbReference type="EMBL" id="MN740350">
    <property type="protein sequence ID" value="QHU01875.1"/>
    <property type="molecule type" value="Genomic_DNA"/>
</dbReference>
<dbReference type="InterPro" id="IPR002035">
    <property type="entry name" value="VWF_A"/>
</dbReference>
<evidence type="ECO:0000259" key="1">
    <source>
        <dbReference type="PROSITE" id="PS50234"/>
    </source>
</evidence>
<sequence length="378" mass="43861">MIYNQFAEFIHLDQPLEDLKPKIKDIRAGGSTNFVDVFKKLSVFLHETPLSERKKTFVFFMTDGQDTFNKPSEIMESTEKLQDAIKQYTQDVIINVLGFSEDHDRKFLEKLTSIGTMDGSYNFIDVSDDVNLENRMIDLLDSTIYTIGKLLYLKIKINSPNLFLSDWFGERDDDIVIPAFLSLNEEDITIQTNKFVYLPNGVDDLLFTDINLFEKLNDSNPLNYKVDDISTVKLVDIDKEHLFLRKLKTGLNMITYKLSKTDNKENIDKNIKIMFEKIKILNEKHTEIHKINLRFFAIFIKSNKDAIQEIKDCVNKGIKICDRVFNDLKYKNKKLSRMTTTGSHSSFTSCSSTVYNQRAKKIFTDETSTSSRNQKFAD</sequence>
<evidence type="ECO:0000313" key="2">
    <source>
        <dbReference type="EMBL" id="QHU01875.1"/>
    </source>
</evidence>
<dbReference type="AlphaFoldDB" id="A0A6C0J7Z3"/>
<protein>
    <recommendedName>
        <fullName evidence="1">VWFA domain-containing protein</fullName>
    </recommendedName>
</protein>
<dbReference type="SUPFAM" id="SSF53300">
    <property type="entry name" value="vWA-like"/>
    <property type="match status" value="1"/>
</dbReference>